<dbReference type="Gene3D" id="3.90.70.10">
    <property type="entry name" value="Cysteine proteinases"/>
    <property type="match status" value="1"/>
</dbReference>
<proteinExistence type="predicted"/>
<name>C5L3Z2_PERM5</name>
<feature type="domain" description="Peptidase C1A papain C-terminal" evidence="2">
    <location>
        <begin position="94"/>
        <end position="177"/>
    </location>
</feature>
<dbReference type="InterPro" id="IPR038765">
    <property type="entry name" value="Papain-like_cys_pep_sf"/>
</dbReference>
<keyword evidence="4" id="KW-1185">Reference proteome</keyword>
<dbReference type="AlphaFoldDB" id="C5L3Z2"/>
<feature type="region of interest" description="Disordered" evidence="1">
    <location>
        <begin position="1"/>
        <end position="29"/>
    </location>
</feature>
<dbReference type="InterPro" id="IPR000668">
    <property type="entry name" value="Peptidase_C1A_C"/>
</dbReference>
<sequence>MPSTRVSKKPNEPAQGSGDPPRSHDATPSDEIVDQLGASLFCNWWSCIHPGSFQERYAWNHCIRQADRSGRHGMNRLSQHAHQQLVDDEVVHQPLSSCQTTCTNKAYKTSLEKDVHRAKDWRKVPNDVQNIKQEIFDDGPVCSAFKMYEDFRYYKSGVYVPTTKEFEAGHSIKIVGLWKDVAWTWTEVLQPICQSKGEKPRPGRSKP</sequence>
<reference evidence="3 4" key="1">
    <citation type="submission" date="2008-07" db="EMBL/GenBank/DDBJ databases">
        <authorList>
            <person name="El-Sayed N."/>
            <person name="Caler E."/>
            <person name="Inman J."/>
            <person name="Amedeo P."/>
            <person name="Hass B."/>
            <person name="Wortman J."/>
        </authorList>
    </citation>
    <scope>NUCLEOTIDE SEQUENCE [LARGE SCALE GENOMIC DNA]</scope>
    <source>
        <strain evidence="4">ATCC 50983 / TXsc</strain>
    </source>
</reference>
<dbReference type="Pfam" id="PF00112">
    <property type="entry name" value="Peptidase_C1"/>
    <property type="match status" value="1"/>
</dbReference>
<dbReference type="SUPFAM" id="SSF54001">
    <property type="entry name" value="Cysteine proteinases"/>
    <property type="match status" value="1"/>
</dbReference>
<evidence type="ECO:0000256" key="1">
    <source>
        <dbReference type="SAM" id="MobiDB-lite"/>
    </source>
</evidence>
<evidence type="ECO:0000313" key="3">
    <source>
        <dbReference type="EMBL" id="EER08721.1"/>
    </source>
</evidence>
<dbReference type="InParanoid" id="C5L3Z2"/>
<evidence type="ECO:0000259" key="2">
    <source>
        <dbReference type="Pfam" id="PF00112"/>
    </source>
</evidence>
<dbReference type="GO" id="GO:0006508">
    <property type="term" value="P:proteolysis"/>
    <property type="evidence" value="ECO:0007669"/>
    <property type="project" value="InterPro"/>
</dbReference>
<dbReference type="Proteomes" id="UP000007800">
    <property type="component" value="Unassembled WGS sequence"/>
</dbReference>
<evidence type="ECO:0000313" key="4">
    <source>
        <dbReference type="Proteomes" id="UP000007800"/>
    </source>
</evidence>
<organism evidence="4">
    <name type="scientific">Perkinsus marinus (strain ATCC 50983 / TXsc)</name>
    <dbReference type="NCBI Taxonomy" id="423536"/>
    <lineage>
        <taxon>Eukaryota</taxon>
        <taxon>Sar</taxon>
        <taxon>Alveolata</taxon>
        <taxon>Perkinsozoa</taxon>
        <taxon>Perkinsea</taxon>
        <taxon>Perkinsida</taxon>
        <taxon>Perkinsidae</taxon>
        <taxon>Perkinsus</taxon>
    </lineage>
</organism>
<dbReference type="GeneID" id="9042788"/>
<dbReference type="EMBL" id="GG678922">
    <property type="protein sequence ID" value="EER08721.1"/>
    <property type="molecule type" value="Genomic_DNA"/>
</dbReference>
<accession>C5L3Z2</accession>
<dbReference type="GO" id="GO:0008234">
    <property type="term" value="F:cysteine-type peptidase activity"/>
    <property type="evidence" value="ECO:0007669"/>
    <property type="project" value="InterPro"/>
</dbReference>
<dbReference type="RefSeq" id="XP_002776905.1">
    <property type="nucleotide sequence ID" value="XM_002776859.1"/>
</dbReference>
<gene>
    <name evidence="3" type="ORF">Pmar_PMAR017779</name>
</gene>
<protein>
    <submittedName>
        <fullName evidence="3">Cathepsin b, putative</fullName>
    </submittedName>
</protein>